<comment type="caution">
    <text evidence="1">The sequence shown here is derived from an EMBL/GenBank/DDBJ whole genome shotgun (WGS) entry which is preliminary data.</text>
</comment>
<reference evidence="1" key="1">
    <citation type="submission" date="2020-01" db="EMBL/GenBank/DDBJ databases">
        <authorList>
            <person name="Mishra B."/>
        </authorList>
    </citation>
    <scope>NUCLEOTIDE SEQUENCE [LARGE SCALE GENOMIC DNA]</scope>
</reference>
<accession>A0A6D2HDQ9</accession>
<keyword evidence="2" id="KW-1185">Reference proteome</keyword>
<dbReference type="EMBL" id="CACVBM020000088">
    <property type="protein sequence ID" value="CAA7014051.1"/>
    <property type="molecule type" value="Genomic_DNA"/>
</dbReference>
<sequence length="153" mass="17275">MVHRYPFSQLPSSVNFDDLLLETITARLLRLWGHGNSTETGIVTLLLDQKDSIVEAYLPRTIASDLAPKGGSFDVVDQSIPFKVAKNGGGVFCMKYADNSIFHVSRWSSKVLRSHRYKKESEFCEMWTSAAVFILFYNAITLQQTGIFKNTTM</sequence>
<evidence type="ECO:0000313" key="1">
    <source>
        <dbReference type="EMBL" id="CAA7014051.1"/>
    </source>
</evidence>
<proteinExistence type="predicted"/>
<organism evidence="1 2">
    <name type="scientific">Microthlaspi erraticum</name>
    <dbReference type="NCBI Taxonomy" id="1685480"/>
    <lineage>
        <taxon>Eukaryota</taxon>
        <taxon>Viridiplantae</taxon>
        <taxon>Streptophyta</taxon>
        <taxon>Embryophyta</taxon>
        <taxon>Tracheophyta</taxon>
        <taxon>Spermatophyta</taxon>
        <taxon>Magnoliopsida</taxon>
        <taxon>eudicotyledons</taxon>
        <taxon>Gunneridae</taxon>
        <taxon>Pentapetalae</taxon>
        <taxon>rosids</taxon>
        <taxon>malvids</taxon>
        <taxon>Brassicales</taxon>
        <taxon>Brassicaceae</taxon>
        <taxon>Coluteocarpeae</taxon>
        <taxon>Microthlaspi</taxon>
    </lineage>
</organism>
<protein>
    <submittedName>
        <fullName evidence="1">Uncharacterized protein</fullName>
    </submittedName>
</protein>
<dbReference type="AlphaFoldDB" id="A0A6D2HDQ9"/>
<evidence type="ECO:0000313" key="2">
    <source>
        <dbReference type="Proteomes" id="UP000467841"/>
    </source>
</evidence>
<name>A0A6D2HDQ9_9BRAS</name>
<dbReference type="Proteomes" id="UP000467841">
    <property type="component" value="Unassembled WGS sequence"/>
</dbReference>
<gene>
    <name evidence="1" type="ORF">MERR_LOCUS1285</name>
</gene>